<dbReference type="EMBL" id="JAHJDP010000035">
    <property type="protein sequence ID" value="MBU2690741.1"/>
    <property type="molecule type" value="Genomic_DNA"/>
</dbReference>
<dbReference type="GO" id="GO:0005886">
    <property type="term" value="C:plasma membrane"/>
    <property type="evidence" value="ECO:0007669"/>
    <property type="project" value="InterPro"/>
</dbReference>
<sequence>MARRVLIAGEGRLLYFLARRFQSSRSEVTVICPHLKEAERLSRRLKCLVVHGDPTQPRFLEEAGAGKADDVIAATGRDEDNLVICQLAAQHFEVLHTVAVVQDPDFVDAFRKLGVGAVISTTDMLARLVEKRTSLEGLEDLAPAAGQGVIVSDVLLKETDHAAGHRLDTLELPESCLVGSVIRGEKMLIPKGDFLFAPGDRAIILVTPEVEEEAIRILKEGR</sequence>
<dbReference type="PROSITE" id="PS51202">
    <property type="entry name" value="RCK_C"/>
    <property type="match status" value="1"/>
</dbReference>
<reference evidence="9" key="1">
    <citation type="submission" date="2021-05" db="EMBL/GenBank/DDBJ databases">
        <title>Energy efficiency and biological interactions define the core microbiome of deep oligotrophic groundwater.</title>
        <authorList>
            <person name="Mehrshad M."/>
            <person name="Lopez-Fernandez M."/>
            <person name="Bell E."/>
            <person name="Bernier-Latmani R."/>
            <person name="Bertilsson S."/>
            <person name="Dopson M."/>
        </authorList>
    </citation>
    <scope>NUCLEOTIDE SEQUENCE</scope>
    <source>
        <strain evidence="9">Modern_marine.mb.64</strain>
    </source>
</reference>
<dbReference type="InterPro" id="IPR003148">
    <property type="entry name" value="RCK_N"/>
</dbReference>
<evidence type="ECO:0000256" key="4">
    <source>
        <dbReference type="ARBA" id="ARBA00022958"/>
    </source>
</evidence>
<protein>
    <recommendedName>
        <fullName evidence="1">Trk system potassium uptake protein TrkA</fullName>
    </recommendedName>
</protein>
<accession>A0A948RUE9</accession>
<dbReference type="InterPro" id="IPR036721">
    <property type="entry name" value="RCK_C_sf"/>
</dbReference>
<dbReference type="SUPFAM" id="SSF51735">
    <property type="entry name" value="NAD(P)-binding Rossmann-fold domains"/>
    <property type="match status" value="1"/>
</dbReference>
<evidence type="ECO:0000313" key="9">
    <source>
        <dbReference type="EMBL" id="MBU2690741.1"/>
    </source>
</evidence>
<dbReference type="InterPro" id="IPR036291">
    <property type="entry name" value="NAD(P)-bd_dom_sf"/>
</dbReference>
<dbReference type="Proteomes" id="UP000777784">
    <property type="component" value="Unassembled WGS sequence"/>
</dbReference>
<evidence type="ECO:0000259" key="7">
    <source>
        <dbReference type="PROSITE" id="PS51201"/>
    </source>
</evidence>
<keyword evidence="5" id="KW-0520">NAD</keyword>
<proteinExistence type="predicted"/>
<evidence type="ECO:0000256" key="6">
    <source>
        <dbReference type="ARBA" id="ARBA00023065"/>
    </source>
</evidence>
<evidence type="ECO:0000259" key="8">
    <source>
        <dbReference type="PROSITE" id="PS51202"/>
    </source>
</evidence>
<dbReference type="GO" id="GO:0015079">
    <property type="term" value="F:potassium ion transmembrane transporter activity"/>
    <property type="evidence" value="ECO:0007669"/>
    <property type="project" value="InterPro"/>
</dbReference>
<evidence type="ECO:0000256" key="1">
    <source>
        <dbReference type="ARBA" id="ARBA00017378"/>
    </source>
</evidence>
<dbReference type="InterPro" id="IPR050721">
    <property type="entry name" value="Trk_Ktr_HKT_K-transport"/>
</dbReference>
<dbReference type="InterPro" id="IPR006036">
    <property type="entry name" value="K_uptake_TrkA"/>
</dbReference>
<evidence type="ECO:0000256" key="2">
    <source>
        <dbReference type="ARBA" id="ARBA00022448"/>
    </source>
</evidence>
<dbReference type="PROSITE" id="PS51201">
    <property type="entry name" value="RCK_N"/>
    <property type="match status" value="1"/>
</dbReference>
<dbReference type="PRINTS" id="PR00335">
    <property type="entry name" value="KUPTAKETRKA"/>
</dbReference>
<dbReference type="PANTHER" id="PTHR43833:SF5">
    <property type="entry name" value="TRK SYSTEM POTASSIUM UPTAKE PROTEIN TRKA"/>
    <property type="match status" value="1"/>
</dbReference>
<dbReference type="Pfam" id="PF02254">
    <property type="entry name" value="TrkA_N"/>
    <property type="match status" value="1"/>
</dbReference>
<keyword evidence="3" id="KW-0633">Potassium transport</keyword>
<evidence type="ECO:0000256" key="5">
    <source>
        <dbReference type="ARBA" id="ARBA00023027"/>
    </source>
</evidence>
<comment type="caution">
    <text evidence="9">The sequence shown here is derived from an EMBL/GenBank/DDBJ whole genome shotgun (WGS) entry which is preliminary data.</text>
</comment>
<feature type="domain" description="RCK N-terminal" evidence="7">
    <location>
        <begin position="2"/>
        <end position="121"/>
    </location>
</feature>
<keyword evidence="6" id="KW-0406">Ion transport</keyword>
<dbReference type="SUPFAM" id="SSF116726">
    <property type="entry name" value="TrkA C-terminal domain-like"/>
    <property type="match status" value="1"/>
</dbReference>
<gene>
    <name evidence="9" type="ORF">KJ970_07410</name>
</gene>
<organism evidence="9 10">
    <name type="scientific">Eiseniibacteriota bacterium</name>
    <dbReference type="NCBI Taxonomy" id="2212470"/>
    <lineage>
        <taxon>Bacteria</taxon>
        <taxon>Candidatus Eiseniibacteriota</taxon>
    </lineage>
</organism>
<feature type="domain" description="RCK C-terminal" evidence="8">
    <location>
        <begin position="139"/>
        <end position="220"/>
    </location>
</feature>
<dbReference type="Gene3D" id="3.40.50.720">
    <property type="entry name" value="NAD(P)-binding Rossmann-like Domain"/>
    <property type="match status" value="1"/>
</dbReference>
<name>A0A948RUE9_UNCEI</name>
<dbReference type="PANTHER" id="PTHR43833">
    <property type="entry name" value="POTASSIUM CHANNEL PROTEIN 2-RELATED-RELATED"/>
    <property type="match status" value="1"/>
</dbReference>
<dbReference type="AlphaFoldDB" id="A0A948RUE9"/>
<evidence type="ECO:0000313" key="10">
    <source>
        <dbReference type="Proteomes" id="UP000777784"/>
    </source>
</evidence>
<evidence type="ECO:0000256" key="3">
    <source>
        <dbReference type="ARBA" id="ARBA00022538"/>
    </source>
</evidence>
<keyword evidence="4" id="KW-0630">Potassium</keyword>
<keyword evidence="2" id="KW-0813">Transport</keyword>
<dbReference type="InterPro" id="IPR006037">
    <property type="entry name" value="RCK_C"/>
</dbReference>
<dbReference type="Gene3D" id="3.30.70.1450">
    <property type="entry name" value="Regulator of K+ conductance, C-terminal domain"/>
    <property type="match status" value="1"/>
</dbReference>
<dbReference type="Pfam" id="PF02080">
    <property type="entry name" value="TrkA_C"/>
    <property type="match status" value="1"/>
</dbReference>